<evidence type="ECO:0000313" key="2">
    <source>
        <dbReference type="Proteomes" id="UP000677244"/>
    </source>
</evidence>
<protein>
    <submittedName>
        <fullName evidence="1">Uncharacterized protein</fullName>
    </submittedName>
</protein>
<sequence>MRKFTSQRGYPYNYPIRITQGISILPPSTVSAQVKFNNYDPGMMVFKYADLTPK</sequence>
<gene>
    <name evidence="1" type="ORF">J7I42_20050</name>
</gene>
<comment type="caution">
    <text evidence="1">The sequence shown here is derived from an EMBL/GenBank/DDBJ whole genome shotgun (WGS) entry which is preliminary data.</text>
</comment>
<keyword evidence="2" id="KW-1185">Reference proteome</keyword>
<proteinExistence type="predicted"/>
<reference evidence="1 2" key="1">
    <citation type="submission" date="2021-03" db="EMBL/GenBank/DDBJ databases">
        <title>Assistant Professor.</title>
        <authorList>
            <person name="Huq M.A."/>
        </authorList>
    </citation>
    <scope>NUCLEOTIDE SEQUENCE [LARGE SCALE GENOMIC DNA]</scope>
    <source>
        <strain evidence="1 2">MAH-29</strain>
    </source>
</reference>
<dbReference type="EMBL" id="JAGHKO010000004">
    <property type="protein sequence ID" value="MBO9202592.1"/>
    <property type="molecule type" value="Genomic_DNA"/>
</dbReference>
<dbReference type="Proteomes" id="UP000677244">
    <property type="component" value="Unassembled WGS sequence"/>
</dbReference>
<dbReference type="RefSeq" id="WP_209140637.1">
    <property type="nucleotide sequence ID" value="NZ_JAGHKO010000004.1"/>
</dbReference>
<evidence type="ECO:0000313" key="1">
    <source>
        <dbReference type="EMBL" id="MBO9202592.1"/>
    </source>
</evidence>
<accession>A0ABS3YXF0</accession>
<organism evidence="1 2">
    <name type="scientific">Niastella soli</name>
    <dbReference type="NCBI Taxonomy" id="2821487"/>
    <lineage>
        <taxon>Bacteria</taxon>
        <taxon>Pseudomonadati</taxon>
        <taxon>Bacteroidota</taxon>
        <taxon>Chitinophagia</taxon>
        <taxon>Chitinophagales</taxon>
        <taxon>Chitinophagaceae</taxon>
        <taxon>Niastella</taxon>
    </lineage>
</organism>
<name>A0ABS3YXF0_9BACT</name>